<comment type="function">
    <text evidence="4">Part of the outer membrane protein assembly complex, which is involved in assembly and insertion of beta-barrel proteins into the outer membrane.</text>
</comment>
<feature type="domain" description="Outer membrane lipoprotein BamD-like" evidence="5">
    <location>
        <begin position="51"/>
        <end position="243"/>
    </location>
</feature>
<comment type="subunit">
    <text evidence="4">Part of the Bam complex.</text>
</comment>
<dbReference type="STRING" id="1280950.HJO_12386"/>
<dbReference type="PATRIC" id="fig|1280950.3.peg.2483"/>
<dbReference type="eggNOG" id="COG4105">
    <property type="taxonomic scope" value="Bacteria"/>
</dbReference>
<dbReference type="InterPro" id="IPR039565">
    <property type="entry name" value="BamD-like"/>
</dbReference>
<protein>
    <recommendedName>
        <fullName evidence="4">Outer membrane protein assembly factor BamD</fullName>
    </recommendedName>
</protein>
<dbReference type="Gene3D" id="1.25.40.10">
    <property type="entry name" value="Tetratricopeptide repeat domain"/>
    <property type="match status" value="1"/>
</dbReference>
<dbReference type="InterPro" id="IPR011990">
    <property type="entry name" value="TPR-like_helical_dom_sf"/>
</dbReference>
<comment type="subcellular location">
    <subcellularLocation>
        <location evidence="4">Cell outer membrane</location>
    </subcellularLocation>
</comment>
<keyword evidence="1 4" id="KW-0732">Signal</keyword>
<dbReference type="SUPFAM" id="SSF48452">
    <property type="entry name" value="TPR-like"/>
    <property type="match status" value="1"/>
</dbReference>
<dbReference type="AlphaFoldDB" id="A0A059FJ60"/>
<keyword evidence="3 4" id="KW-0998">Cell outer membrane</keyword>
<evidence type="ECO:0000256" key="3">
    <source>
        <dbReference type="ARBA" id="ARBA00023237"/>
    </source>
</evidence>
<comment type="caution">
    <text evidence="6">The sequence shown here is derived from an EMBL/GenBank/DDBJ whole genome shotgun (WGS) entry which is preliminary data.</text>
</comment>
<evidence type="ECO:0000256" key="2">
    <source>
        <dbReference type="ARBA" id="ARBA00023136"/>
    </source>
</evidence>
<reference evidence="6 7" key="1">
    <citation type="journal article" date="2014" name="Antonie Van Leeuwenhoek">
        <title>Hyphomonas beringensis sp. nov. and Hyphomonas chukchiensis sp. nov., isolated from surface seawater of the Bering Sea and Chukchi Sea.</title>
        <authorList>
            <person name="Li C."/>
            <person name="Lai Q."/>
            <person name="Li G."/>
            <person name="Dong C."/>
            <person name="Wang J."/>
            <person name="Liao Y."/>
            <person name="Shao Z."/>
        </authorList>
    </citation>
    <scope>NUCLEOTIDE SEQUENCE [LARGE SCALE GENOMIC DNA]</scope>
    <source>
        <strain evidence="6 7">MHS-2</strain>
    </source>
</reference>
<evidence type="ECO:0000259" key="5">
    <source>
        <dbReference type="Pfam" id="PF13525"/>
    </source>
</evidence>
<gene>
    <name evidence="4" type="primary">bamD</name>
    <name evidence="6" type="ORF">HJO_12386</name>
</gene>
<dbReference type="GO" id="GO:0051205">
    <property type="term" value="P:protein insertion into membrane"/>
    <property type="evidence" value="ECO:0007669"/>
    <property type="project" value="UniProtKB-UniRule"/>
</dbReference>
<dbReference type="CDD" id="cd15830">
    <property type="entry name" value="BamD"/>
    <property type="match status" value="1"/>
</dbReference>
<name>A0A059FJ60_9PROT</name>
<dbReference type="Pfam" id="PF13525">
    <property type="entry name" value="YfiO"/>
    <property type="match status" value="1"/>
</dbReference>
<dbReference type="EMBL" id="ARYK01000006">
    <property type="protein sequence ID" value="KCZ90647.1"/>
    <property type="molecule type" value="Genomic_DNA"/>
</dbReference>
<keyword evidence="7" id="KW-1185">Reference proteome</keyword>
<evidence type="ECO:0000256" key="1">
    <source>
        <dbReference type="ARBA" id="ARBA00022729"/>
    </source>
</evidence>
<dbReference type="InterPro" id="IPR017689">
    <property type="entry name" value="BamD"/>
</dbReference>
<keyword evidence="2 4" id="KW-0472">Membrane</keyword>
<evidence type="ECO:0000256" key="4">
    <source>
        <dbReference type="HAMAP-Rule" id="MF_00922"/>
    </source>
</evidence>
<evidence type="ECO:0000313" key="6">
    <source>
        <dbReference type="EMBL" id="KCZ90647.1"/>
    </source>
</evidence>
<dbReference type="HAMAP" id="MF_00922">
    <property type="entry name" value="OM_assembly_BamD"/>
    <property type="match status" value="1"/>
</dbReference>
<comment type="similarity">
    <text evidence="4">Belongs to the BamD family.</text>
</comment>
<evidence type="ECO:0000313" key="7">
    <source>
        <dbReference type="Proteomes" id="UP000025171"/>
    </source>
</evidence>
<sequence length="293" mass="33605">MQKAEIHSRKLRFVMSLRKPLSGLVIITCLVALTACQSANKRRQELAYVERPVEQIYNQAATELDKRNYPRAILMFNEVERQHPYSEWARKSMVMTAFASYKAHDYDEAISAAQRYLGLHPGGSEADYAYYLIAVSYFDQIVDIGRDQKTTELALNALRDVTRRFPESPYARDASLKIDMVKDQLAGKEMEIGRWYLRSNQTLAAVNRFRTVVTTYDTTSHTPEALHRLVESYLTLGLRDQALAAGSTLGYNYPQSDWYKMSYRLLTKQGLDPEALTPETRRTLLQRMLPGGK</sequence>
<keyword evidence="6" id="KW-0449">Lipoprotein</keyword>
<proteinExistence type="inferred from homology"/>
<dbReference type="NCBIfam" id="TIGR03302">
    <property type="entry name" value="OM_YfiO"/>
    <property type="match status" value="1"/>
</dbReference>
<organism evidence="6 7">
    <name type="scientific">Hyphomonas johnsonii MHS-2</name>
    <dbReference type="NCBI Taxonomy" id="1280950"/>
    <lineage>
        <taxon>Bacteria</taxon>
        <taxon>Pseudomonadati</taxon>
        <taxon>Pseudomonadota</taxon>
        <taxon>Alphaproteobacteria</taxon>
        <taxon>Hyphomonadales</taxon>
        <taxon>Hyphomonadaceae</taxon>
        <taxon>Hyphomonas</taxon>
    </lineage>
</organism>
<dbReference type="Proteomes" id="UP000025171">
    <property type="component" value="Unassembled WGS sequence"/>
</dbReference>
<dbReference type="GO" id="GO:0009279">
    <property type="term" value="C:cell outer membrane"/>
    <property type="evidence" value="ECO:0007669"/>
    <property type="project" value="UniProtKB-SubCell"/>
</dbReference>
<dbReference type="GO" id="GO:0043165">
    <property type="term" value="P:Gram-negative-bacterium-type cell outer membrane assembly"/>
    <property type="evidence" value="ECO:0007669"/>
    <property type="project" value="UniProtKB-UniRule"/>
</dbReference>
<accession>A0A059FJ60</accession>